<name>A0A9W8X9Q8_9PLEO</name>
<feature type="compositionally biased region" description="Polar residues" evidence="9">
    <location>
        <begin position="293"/>
        <end position="328"/>
    </location>
</feature>
<dbReference type="GO" id="GO:0005524">
    <property type="term" value="F:ATP binding"/>
    <property type="evidence" value="ECO:0007669"/>
    <property type="project" value="UniProtKB-KW"/>
</dbReference>
<sequence>MAPVRVLFLIPKNPSPQLTGNFTPQFKEFVNLCLRKDPKERPSAKQLLQSNFIRKAGKPSRLQELIFRYQEYQARHPKQADSEDEDTPVKKREPVNEELWDFGTIRPIKDRGGNALKPMNESGANARQASPQRKPILNQQAGYGDENYYGSADTVRPSPPPSPTKRLAKLEIPASPMSSLKTAVRVPLPPSPEKRSIPPLPPPTAQEVRKSPVPAAFSPHPMSRGMVTPTKSPAQPRRQTPLGRDYDEYLQRSIAEDMAAMEMTPRRDPTPTRHAVLPPMSIPEIPPFRGGQPQPSSNNIASTNQTQPHSPIQGQNLNQNQNPRPSQVQKPLPPLAGQQPLPQLTNHSPLVSSQPSPNSASPPRPGSSSSYDPFGGPMLNDWNKMTGVQTPSHPLPPAPQPTKPSPCPAAPSAAPNSPSPRLAHLGPHGDHRPHRRRPPRARGRALPPRVPSLAEEQDGGCAGAARLACFCGAEEEEAGVS</sequence>
<dbReference type="EMBL" id="JAPEUX010000010">
    <property type="protein sequence ID" value="KAJ4344876.1"/>
    <property type="molecule type" value="Genomic_DNA"/>
</dbReference>
<evidence type="ECO:0000256" key="7">
    <source>
        <dbReference type="ARBA" id="ARBA00047899"/>
    </source>
</evidence>
<feature type="compositionally biased region" description="Low complexity" evidence="9">
    <location>
        <begin position="335"/>
        <end position="344"/>
    </location>
</feature>
<comment type="catalytic activity">
    <reaction evidence="7">
        <text>L-threonyl-[protein] + ATP = O-phospho-L-threonyl-[protein] + ADP + H(+)</text>
        <dbReference type="Rhea" id="RHEA:46608"/>
        <dbReference type="Rhea" id="RHEA-COMP:11060"/>
        <dbReference type="Rhea" id="RHEA-COMP:11605"/>
        <dbReference type="ChEBI" id="CHEBI:15378"/>
        <dbReference type="ChEBI" id="CHEBI:30013"/>
        <dbReference type="ChEBI" id="CHEBI:30616"/>
        <dbReference type="ChEBI" id="CHEBI:61977"/>
        <dbReference type="ChEBI" id="CHEBI:456216"/>
        <dbReference type="EC" id="2.7.11.1"/>
    </reaction>
</comment>
<keyword evidence="6" id="KW-0067">ATP-binding</keyword>
<dbReference type="PANTHER" id="PTHR48012:SF10">
    <property type="entry name" value="FI20177P1"/>
    <property type="match status" value="1"/>
</dbReference>
<proteinExistence type="inferred from homology"/>
<gene>
    <name evidence="10" type="primary">PAK6</name>
    <name evidence="10" type="ORF">N0V89_012620</name>
</gene>
<evidence type="ECO:0000256" key="9">
    <source>
        <dbReference type="SAM" id="MobiDB-lite"/>
    </source>
</evidence>
<keyword evidence="2" id="KW-0723">Serine/threonine-protein kinase</keyword>
<comment type="catalytic activity">
    <reaction evidence="8">
        <text>L-seryl-[protein] + ATP = O-phospho-L-seryl-[protein] + ADP + H(+)</text>
        <dbReference type="Rhea" id="RHEA:17989"/>
        <dbReference type="Rhea" id="RHEA-COMP:9863"/>
        <dbReference type="Rhea" id="RHEA-COMP:11604"/>
        <dbReference type="ChEBI" id="CHEBI:15378"/>
        <dbReference type="ChEBI" id="CHEBI:29999"/>
        <dbReference type="ChEBI" id="CHEBI:30616"/>
        <dbReference type="ChEBI" id="CHEBI:83421"/>
        <dbReference type="ChEBI" id="CHEBI:456216"/>
        <dbReference type="EC" id="2.7.11.1"/>
    </reaction>
</comment>
<dbReference type="InterPro" id="IPR011009">
    <property type="entry name" value="Kinase-like_dom_sf"/>
</dbReference>
<dbReference type="GO" id="GO:0004674">
    <property type="term" value="F:protein serine/threonine kinase activity"/>
    <property type="evidence" value="ECO:0007669"/>
    <property type="project" value="UniProtKB-KW"/>
</dbReference>
<dbReference type="PANTHER" id="PTHR48012">
    <property type="entry name" value="STERILE20-LIKE KINASE, ISOFORM B-RELATED"/>
    <property type="match status" value="1"/>
</dbReference>
<feature type="compositionally biased region" description="Pro residues" evidence="9">
    <location>
        <begin position="393"/>
        <end position="409"/>
    </location>
</feature>
<organism evidence="10 11">
    <name type="scientific">Didymosphaeria variabile</name>
    <dbReference type="NCBI Taxonomy" id="1932322"/>
    <lineage>
        <taxon>Eukaryota</taxon>
        <taxon>Fungi</taxon>
        <taxon>Dikarya</taxon>
        <taxon>Ascomycota</taxon>
        <taxon>Pezizomycotina</taxon>
        <taxon>Dothideomycetes</taxon>
        <taxon>Pleosporomycetidae</taxon>
        <taxon>Pleosporales</taxon>
        <taxon>Massarineae</taxon>
        <taxon>Didymosphaeriaceae</taxon>
        <taxon>Didymosphaeria</taxon>
    </lineage>
</organism>
<feature type="compositionally biased region" description="Basic residues" evidence="9">
    <location>
        <begin position="431"/>
        <end position="443"/>
    </location>
</feature>
<evidence type="ECO:0000256" key="8">
    <source>
        <dbReference type="ARBA" id="ARBA00048679"/>
    </source>
</evidence>
<dbReference type="EC" id="2.7.11.1" evidence="10"/>
<keyword evidence="3 10" id="KW-0808">Transferase</keyword>
<feature type="region of interest" description="Disordered" evidence="9">
    <location>
        <begin position="109"/>
        <end position="246"/>
    </location>
</feature>
<keyword evidence="11" id="KW-1185">Reference proteome</keyword>
<keyword evidence="5 10" id="KW-0418">Kinase</keyword>
<evidence type="ECO:0000313" key="11">
    <source>
        <dbReference type="Proteomes" id="UP001140513"/>
    </source>
</evidence>
<evidence type="ECO:0000256" key="5">
    <source>
        <dbReference type="ARBA" id="ARBA00022777"/>
    </source>
</evidence>
<evidence type="ECO:0000256" key="2">
    <source>
        <dbReference type="ARBA" id="ARBA00022527"/>
    </source>
</evidence>
<feature type="region of interest" description="Disordered" evidence="9">
    <location>
        <begin position="258"/>
        <end position="459"/>
    </location>
</feature>
<accession>A0A9W8X9Q8</accession>
<dbReference type="GeneID" id="80916150"/>
<feature type="compositionally biased region" description="Low complexity" evidence="9">
    <location>
        <begin position="410"/>
        <end position="426"/>
    </location>
</feature>
<reference evidence="10" key="1">
    <citation type="submission" date="2022-10" db="EMBL/GenBank/DDBJ databases">
        <title>Tapping the CABI collections for fungal endophytes: first genome assemblies for Collariella, Neodidymelliopsis, Ascochyta clinopodiicola, Didymella pomorum, Didymosphaeria variabile, Neocosmospora piperis and Neocucurbitaria cava.</title>
        <authorList>
            <person name="Hill R."/>
        </authorList>
    </citation>
    <scope>NUCLEOTIDE SEQUENCE</scope>
    <source>
        <strain evidence="10">IMI 356815</strain>
    </source>
</reference>
<feature type="region of interest" description="Disordered" evidence="9">
    <location>
        <begin position="74"/>
        <end position="97"/>
    </location>
</feature>
<dbReference type="RefSeq" id="XP_056065328.1">
    <property type="nucleotide sequence ID" value="XM_056221341.1"/>
</dbReference>
<comment type="caution">
    <text evidence="10">The sequence shown here is derived from an EMBL/GenBank/DDBJ whole genome shotgun (WGS) entry which is preliminary data.</text>
</comment>
<evidence type="ECO:0000256" key="3">
    <source>
        <dbReference type="ARBA" id="ARBA00022679"/>
    </source>
</evidence>
<protein>
    <submittedName>
        <fullName evidence="10">Serine/threonine-protein kinase PAK 6</fullName>
        <ecNumber evidence="10">2.7.11.1</ecNumber>
    </submittedName>
</protein>
<keyword evidence="4" id="KW-0547">Nucleotide-binding</keyword>
<dbReference type="GO" id="GO:0005737">
    <property type="term" value="C:cytoplasm"/>
    <property type="evidence" value="ECO:0007669"/>
    <property type="project" value="TreeGrafter"/>
</dbReference>
<evidence type="ECO:0000256" key="6">
    <source>
        <dbReference type="ARBA" id="ARBA00022840"/>
    </source>
</evidence>
<dbReference type="InterPro" id="IPR050629">
    <property type="entry name" value="STE20/SPS1-PAK"/>
</dbReference>
<evidence type="ECO:0000256" key="1">
    <source>
        <dbReference type="ARBA" id="ARBA00008874"/>
    </source>
</evidence>
<feature type="compositionally biased region" description="Polar residues" evidence="9">
    <location>
        <begin position="122"/>
        <end position="141"/>
    </location>
</feature>
<evidence type="ECO:0000313" key="10">
    <source>
        <dbReference type="EMBL" id="KAJ4344876.1"/>
    </source>
</evidence>
<evidence type="ECO:0000256" key="4">
    <source>
        <dbReference type="ARBA" id="ARBA00022741"/>
    </source>
</evidence>
<dbReference type="Gene3D" id="1.10.510.10">
    <property type="entry name" value="Transferase(Phosphotransferase) domain 1"/>
    <property type="match status" value="1"/>
</dbReference>
<dbReference type="SUPFAM" id="SSF56112">
    <property type="entry name" value="Protein kinase-like (PK-like)"/>
    <property type="match status" value="1"/>
</dbReference>
<comment type="similarity">
    <text evidence="1">Belongs to the protein kinase superfamily. STE Ser/Thr protein kinase family. STE20 subfamily.</text>
</comment>
<dbReference type="AlphaFoldDB" id="A0A9W8X9Q8"/>
<dbReference type="Proteomes" id="UP001140513">
    <property type="component" value="Unassembled WGS sequence"/>
</dbReference>
<dbReference type="OrthoDB" id="248923at2759"/>